<keyword evidence="3" id="KW-1185">Reference proteome</keyword>
<evidence type="ECO:0000256" key="1">
    <source>
        <dbReference type="SAM" id="MobiDB-lite"/>
    </source>
</evidence>
<feature type="region of interest" description="Disordered" evidence="1">
    <location>
        <begin position="48"/>
        <end position="100"/>
    </location>
</feature>
<feature type="compositionally biased region" description="Basic and acidic residues" evidence="1">
    <location>
        <begin position="81"/>
        <end position="94"/>
    </location>
</feature>
<accession>A0A2A6C9D7</accession>
<protein>
    <submittedName>
        <fullName evidence="2">Uncharacterized protein</fullName>
    </submittedName>
</protein>
<reference evidence="2" key="2">
    <citation type="submission" date="2022-06" db="UniProtKB">
        <authorList>
            <consortium name="EnsemblMetazoa"/>
        </authorList>
    </citation>
    <scope>IDENTIFICATION</scope>
    <source>
        <strain evidence="2">PS312</strain>
    </source>
</reference>
<proteinExistence type="predicted"/>
<reference evidence="3" key="1">
    <citation type="journal article" date="2008" name="Nat. Genet.">
        <title>The Pristionchus pacificus genome provides a unique perspective on nematode lifestyle and parasitism.</title>
        <authorList>
            <person name="Dieterich C."/>
            <person name="Clifton S.W."/>
            <person name="Schuster L.N."/>
            <person name="Chinwalla A."/>
            <person name="Delehaunty K."/>
            <person name="Dinkelacker I."/>
            <person name="Fulton L."/>
            <person name="Fulton R."/>
            <person name="Godfrey J."/>
            <person name="Minx P."/>
            <person name="Mitreva M."/>
            <person name="Roeseler W."/>
            <person name="Tian H."/>
            <person name="Witte H."/>
            <person name="Yang S.P."/>
            <person name="Wilson R.K."/>
            <person name="Sommer R.J."/>
        </authorList>
    </citation>
    <scope>NUCLEOTIDE SEQUENCE [LARGE SCALE GENOMIC DNA]</scope>
    <source>
        <strain evidence="3">PS312</strain>
    </source>
</reference>
<sequence>MGLLNPQRKFILASHEVHRRFSSRGRACGSSEAAKLEVYGMRERAGAENRTAGCLDNGQKKARHEKRREHEKGGTSEWDTVDGRERVRGKREMRGAQVAQ</sequence>
<organism evidence="2 3">
    <name type="scientific">Pristionchus pacificus</name>
    <name type="common">Parasitic nematode worm</name>
    <dbReference type="NCBI Taxonomy" id="54126"/>
    <lineage>
        <taxon>Eukaryota</taxon>
        <taxon>Metazoa</taxon>
        <taxon>Ecdysozoa</taxon>
        <taxon>Nematoda</taxon>
        <taxon>Chromadorea</taxon>
        <taxon>Rhabditida</taxon>
        <taxon>Rhabditina</taxon>
        <taxon>Diplogasteromorpha</taxon>
        <taxon>Diplogasteroidea</taxon>
        <taxon>Neodiplogasteridae</taxon>
        <taxon>Pristionchus</taxon>
    </lineage>
</organism>
<accession>A0A8R1V4I1</accession>
<evidence type="ECO:0000313" key="3">
    <source>
        <dbReference type="Proteomes" id="UP000005239"/>
    </source>
</evidence>
<dbReference type="Proteomes" id="UP000005239">
    <property type="component" value="Unassembled WGS sequence"/>
</dbReference>
<dbReference type="EnsemblMetazoa" id="PPA46448.1">
    <property type="protein sequence ID" value="PPA46448.1"/>
    <property type="gene ID" value="WBGene00284817"/>
</dbReference>
<name>A0A2A6C9D7_PRIPA</name>
<dbReference type="AlphaFoldDB" id="A0A2A6C9D7"/>
<evidence type="ECO:0000313" key="2">
    <source>
        <dbReference type="EnsemblMetazoa" id="PPA46448.1"/>
    </source>
</evidence>
<gene>
    <name evidence="2" type="primary">WBGene00284817</name>
</gene>